<sequence length="106" mass="11737">MLEHLAGVTPVSKTLRAKKICKLFGENGVGIDKIKYVICSANEISKLTNAQIQNVIDISPRNPFPRKPHVTSKIADAEAVEYDEPGDDDYNVTLLQRVSTGEIRSR</sequence>
<dbReference type="Proteomes" id="UP000022910">
    <property type="component" value="Unassembled WGS sequence"/>
</dbReference>
<evidence type="ECO:0000313" key="2">
    <source>
        <dbReference type="Proteomes" id="UP000022910"/>
    </source>
</evidence>
<dbReference type="OrthoDB" id="2372071at2759"/>
<protein>
    <submittedName>
        <fullName evidence="1">Uncharacterized protein</fullName>
    </submittedName>
</protein>
<proteinExistence type="predicted"/>
<evidence type="ECO:0000313" key="1">
    <source>
        <dbReference type="EMBL" id="EXX72343.1"/>
    </source>
</evidence>
<dbReference type="HOGENOM" id="CLU_2224637_0_0_1"/>
<accession>A0A015MZW5</accession>
<dbReference type="EMBL" id="JEMT01015540">
    <property type="protein sequence ID" value="EXX72343.1"/>
    <property type="molecule type" value="Genomic_DNA"/>
</dbReference>
<dbReference type="AlphaFoldDB" id="A0A015MZW5"/>
<name>A0A015MZW5_RHIIW</name>
<comment type="caution">
    <text evidence="1">The sequence shown here is derived from an EMBL/GenBank/DDBJ whole genome shotgun (WGS) entry which is preliminary data.</text>
</comment>
<keyword evidence="2" id="KW-1185">Reference proteome</keyword>
<reference evidence="1 2" key="1">
    <citation type="submission" date="2014-02" db="EMBL/GenBank/DDBJ databases">
        <title>Single nucleus genome sequencing reveals high similarity among nuclei of an endomycorrhizal fungus.</title>
        <authorList>
            <person name="Lin K."/>
            <person name="Geurts R."/>
            <person name="Zhang Z."/>
            <person name="Limpens E."/>
            <person name="Saunders D.G."/>
            <person name="Mu D."/>
            <person name="Pang E."/>
            <person name="Cao H."/>
            <person name="Cha H."/>
            <person name="Lin T."/>
            <person name="Zhou Q."/>
            <person name="Shang Y."/>
            <person name="Li Y."/>
            <person name="Ivanov S."/>
            <person name="Sharma T."/>
            <person name="Velzen R.V."/>
            <person name="Ruijter N.D."/>
            <person name="Aanen D.K."/>
            <person name="Win J."/>
            <person name="Kamoun S."/>
            <person name="Bisseling T."/>
            <person name="Huang S."/>
        </authorList>
    </citation>
    <scope>NUCLEOTIDE SEQUENCE [LARGE SCALE GENOMIC DNA]</scope>
    <source>
        <strain evidence="2">DAOM197198w</strain>
    </source>
</reference>
<organism evidence="1 2">
    <name type="scientific">Rhizophagus irregularis (strain DAOM 197198w)</name>
    <name type="common">Glomus intraradices</name>
    <dbReference type="NCBI Taxonomy" id="1432141"/>
    <lineage>
        <taxon>Eukaryota</taxon>
        <taxon>Fungi</taxon>
        <taxon>Fungi incertae sedis</taxon>
        <taxon>Mucoromycota</taxon>
        <taxon>Glomeromycotina</taxon>
        <taxon>Glomeromycetes</taxon>
        <taxon>Glomerales</taxon>
        <taxon>Glomeraceae</taxon>
        <taxon>Rhizophagus</taxon>
    </lineage>
</organism>
<gene>
    <name evidence="1" type="ORF">RirG_070180</name>
</gene>